<dbReference type="Proteomes" id="UP000826725">
    <property type="component" value="Chromosome"/>
</dbReference>
<keyword evidence="5" id="KW-0418">Kinase</keyword>
<dbReference type="InterPro" id="IPR005467">
    <property type="entry name" value="His_kinase_dom"/>
</dbReference>
<dbReference type="PROSITE" id="PS50109">
    <property type="entry name" value="HIS_KIN"/>
    <property type="match status" value="1"/>
</dbReference>
<feature type="transmembrane region" description="Helical" evidence="7">
    <location>
        <begin position="192"/>
        <end position="214"/>
    </location>
</feature>
<feature type="domain" description="HAMP" evidence="9">
    <location>
        <begin position="211"/>
        <end position="263"/>
    </location>
</feature>
<evidence type="ECO:0000313" key="10">
    <source>
        <dbReference type="EMBL" id="BCL63001.1"/>
    </source>
</evidence>
<dbReference type="Pfam" id="PF02518">
    <property type="entry name" value="HATPase_c"/>
    <property type="match status" value="1"/>
</dbReference>
<dbReference type="Pfam" id="PF00672">
    <property type="entry name" value="HAMP"/>
    <property type="match status" value="1"/>
</dbReference>
<keyword evidence="11" id="KW-1185">Reference proteome</keyword>
<evidence type="ECO:0000313" key="11">
    <source>
        <dbReference type="Proteomes" id="UP000826725"/>
    </source>
</evidence>
<keyword evidence="7" id="KW-0472">Membrane</keyword>
<protein>
    <recommendedName>
        <fullName evidence="2">histidine kinase</fullName>
        <ecNumber evidence="2">2.7.13.3</ecNumber>
    </recommendedName>
</protein>
<dbReference type="CDD" id="cd00082">
    <property type="entry name" value="HisKA"/>
    <property type="match status" value="1"/>
</dbReference>
<evidence type="ECO:0000256" key="6">
    <source>
        <dbReference type="ARBA" id="ARBA00023012"/>
    </source>
</evidence>
<comment type="catalytic activity">
    <reaction evidence="1">
        <text>ATP + protein L-histidine = ADP + protein N-phospho-L-histidine.</text>
        <dbReference type="EC" id="2.7.13.3"/>
    </reaction>
</comment>
<dbReference type="SMART" id="SM00388">
    <property type="entry name" value="HisKA"/>
    <property type="match status" value="1"/>
</dbReference>
<reference evidence="10" key="1">
    <citation type="submission" date="2020-09" db="EMBL/GenBank/DDBJ databases">
        <title>Desulfogranum mesoprofundum gen. nov., sp. nov., a novel mesophilic, sulfate-reducing chemolithoautotroph isolated from a deep-sea hydrothermal vent chimney in the Suiyo Seamount.</title>
        <authorList>
            <person name="Hashimoto Y."/>
            <person name="Nakagawa S."/>
        </authorList>
    </citation>
    <scope>NUCLEOTIDE SEQUENCE</scope>
    <source>
        <strain evidence="10">KT2</strain>
    </source>
</reference>
<dbReference type="InterPro" id="IPR003594">
    <property type="entry name" value="HATPase_dom"/>
</dbReference>
<evidence type="ECO:0000256" key="3">
    <source>
        <dbReference type="ARBA" id="ARBA00022553"/>
    </source>
</evidence>
<evidence type="ECO:0000256" key="7">
    <source>
        <dbReference type="SAM" id="Phobius"/>
    </source>
</evidence>
<dbReference type="CDD" id="cd06225">
    <property type="entry name" value="HAMP"/>
    <property type="match status" value="1"/>
</dbReference>
<dbReference type="CDD" id="cd00075">
    <property type="entry name" value="HATPase"/>
    <property type="match status" value="1"/>
</dbReference>
<dbReference type="PROSITE" id="PS50885">
    <property type="entry name" value="HAMP"/>
    <property type="match status" value="1"/>
</dbReference>
<dbReference type="Pfam" id="PF00512">
    <property type="entry name" value="HisKA"/>
    <property type="match status" value="1"/>
</dbReference>
<dbReference type="PANTHER" id="PTHR43711">
    <property type="entry name" value="TWO-COMPONENT HISTIDINE KINASE"/>
    <property type="match status" value="1"/>
</dbReference>
<dbReference type="GO" id="GO:0016020">
    <property type="term" value="C:membrane"/>
    <property type="evidence" value="ECO:0007669"/>
    <property type="project" value="InterPro"/>
</dbReference>
<evidence type="ECO:0000259" key="9">
    <source>
        <dbReference type="PROSITE" id="PS50885"/>
    </source>
</evidence>
<evidence type="ECO:0000256" key="5">
    <source>
        <dbReference type="ARBA" id="ARBA00022777"/>
    </source>
</evidence>
<accession>A0A8D5FLY9</accession>
<dbReference type="EMBL" id="AP024086">
    <property type="protein sequence ID" value="BCL63001.1"/>
    <property type="molecule type" value="Genomic_DNA"/>
</dbReference>
<keyword evidence="4" id="KW-0808">Transferase</keyword>
<dbReference type="InterPro" id="IPR003660">
    <property type="entry name" value="HAMP_dom"/>
</dbReference>
<dbReference type="EC" id="2.7.13.3" evidence="2"/>
<proteinExistence type="predicted"/>
<evidence type="ECO:0000256" key="2">
    <source>
        <dbReference type="ARBA" id="ARBA00012438"/>
    </source>
</evidence>
<dbReference type="FunFam" id="3.30.565.10:FF:000006">
    <property type="entry name" value="Sensor histidine kinase WalK"/>
    <property type="match status" value="1"/>
</dbReference>
<feature type="transmembrane region" description="Helical" evidence="7">
    <location>
        <begin position="22"/>
        <end position="41"/>
    </location>
</feature>
<gene>
    <name evidence="10" type="ORF">DGMP_36940</name>
</gene>
<evidence type="ECO:0000259" key="8">
    <source>
        <dbReference type="PROSITE" id="PS50109"/>
    </source>
</evidence>
<dbReference type="AlphaFoldDB" id="A0A8D5FLY9"/>
<keyword evidence="7" id="KW-1133">Transmembrane helix</keyword>
<dbReference type="GO" id="GO:0000155">
    <property type="term" value="F:phosphorelay sensor kinase activity"/>
    <property type="evidence" value="ECO:0007669"/>
    <property type="project" value="InterPro"/>
</dbReference>
<organism evidence="10 11">
    <name type="scientific">Desulfomarina profundi</name>
    <dbReference type="NCBI Taxonomy" id="2772557"/>
    <lineage>
        <taxon>Bacteria</taxon>
        <taxon>Pseudomonadati</taxon>
        <taxon>Thermodesulfobacteriota</taxon>
        <taxon>Desulfobulbia</taxon>
        <taxon>Desulfobulbales</taxon>
        <taxon>Desulfobulbaceae</taxon>
        <taxon>Desulfomarina</taxon>
    </lineage>
</organism>
<name>A0A8D5FLY9_9BACT</name>
<dbReference type="InterPro" id="IPR003661">
    <property type="entry name" value="HisK_dim/P_dom"/>
</dbReference>
<dbReference type="SMART" id="SM00387">
    <property type="entry name" value="HATPase_c"/>
    <property type="match status" value="1"/>
</dbReference>
<evidence type="ECO:0000256" key="4">
    <source>
        <dbReference type="ARBA" id="ARBA00022679"/>
    </source>
</evidence>
<dbReference type="PANTHER" id="PTHR43711:SF1">
    <property type="entry name" value="HISTIDINE KINASE 1"/>
    <property type="match status" value="1"/>
</dbReference>
<keyword evidence="7" id="KW-0812">Transmembrane</keyword>
<keyword evidence="6" id="KW-0902">Two-component regulatory system</keyword>
<keyword evidence="3" id="KW-0597">Phosphoprotein</keyword>
<dbReference type="KEGG" id="dbk:DGMP_36940"/>
<feature type="domain" description="Histidine kinase" evidence="8">
    <location>
        <begin position="271"/>
        <end position="489"/>
    </location>
</feature>
<sequence length="491" mass="56375">MLPAEYRHGEFMRSRYGITQKLSLIFFLFFLIFSGTVYLLLFNVQHMVQTTENIVEKNNRIDQLTEILLSSLLDMEANHKKLKLLKKEKYSQFFEEAKANFESALQQAMALQAPGTKTGRIWEDFIYSYFRHKSGLWDQKSKPPPGLKFVSDQVVTRWIDRITRIKRQNQREIDLALLDLNEQSRKSARNGLYGFCVSIIVGVLGLFFISRSIFTPLKTLTEELKRLSFDKVYKPISLKGGNEFQELADAYNDMSRQLYEEENIRNEFIASLSHEIRTPLSSIHESVNMIIEEVFGPMNPKQLKFLKIASIEIERIKRLLNHLLNVSVLEADPTTKNFTLLDCRKLIHSGFYSFASLAEKKKINLSIQAAVEIPPLYGVREELQQVFVNIIGNAIKYSPENSAVTVTVKRVKKMIHFDVSDNGPGIPEEEMSLIFTRYYRTANVRNHQDGVGLGLSISRKIVADYGGTLSVKNNDKAGCTFTFTLPLKRKS</sequence>
<evidence type="ECO:0000256" key="1">
    <source>
        <dbReference type="ARBA" id="ARBA00000085"/>
    </source>
</evidence>
<dbReference type="InterPro" id="IPR050736">
    <property type="entry name" value="Sensor_HK_Regulatory"/>
</dbReference>